<keyword evidence="5" id="KW-1185">Reference proteome</keyword>
<dbReference type="InParanoid" id="A0A2P6NF20"/>
<dbReference type="InterPro" id="IPR035974">
    <property type="entry name" value="Rap/Ran-GAP_sf"/>
</dbReference>
<name>A0A2P6NF20_9EUKA</name>
<dbReference type="PANTHER" id="PTHR21344">
    <property type="entry name" value="RAL GTPASE-ACTIVATING PROTEIN SUBUNIT BETA"/>
    <property type="match status" value="1"/>
</dbReference>
<accession>A0A2P6NF20</accession>
<dbReference type="Gene3D" id="3.40.50.11210">
    <property type="entry name" value="Rap/Ran-GAP"/>
    <property type="match status" value="1"/>
</dbReference>
<evidence type="ECO:0000313" key="5">
    <source>
        <dbReference type="Proteomes" id="UP000241769"/>
    </source>
</evidence>
<dbReference type="Pfam" id="PF02145">
    <property type="entry name" value="Rap_GAP"/>
    <property type="match status" value="1"/>
</dbReference>
<evidence type="ECO:0000259" key="3">
    <source>
        <dbReference type="PROSITE" id="PS50085"/>
    </source>
</evidence>
<feature type="domain" description="Rap-GAP" evidence="3">
    <location>
        <begin position="862"/>
        <end position="1076"/>
    </location>
</feature>
<gene>
    <name evidence="4" type="ORF">PROFUN_04861</name>
</gene>
<dbReference type="InterPro" id="IPR000331">
    <property type="entry name" value="Rap/Ran_GAP_dom"/>
</dbReference>
<dbReference type="OrthoDB" id="19311at2759"/>
<feature type="region of interest" description="Disordered" evidence="2">
    <location>
        <begin position="1170"/>
        <end position="1190"/>
    </location>
</feature>
<feature type="compositionally biased region" description="Polar residues" evidence="2">
    <location>
        <begin position="1103"/>
        <end position="1126"/>
    </location>
</feature>
<dbReference type="SUPFAM" id="SSF111347">
    <property type="entry name" value="Rap/Ran-GAP"/>
    <property type="match status" value="1"/>
</dbReference>
<organism evidence="4 5">
    <name type="scientific">Planoprotostelium fungivorum</name>
    <dbReference type="NCBI Taxonomy" id="1890364"/>
    <lineage>
        <taxon>Eukaryota</taxon>
        <taxon>Amoebozoa</taxon>
        <taxon>Evosea</taxon>
        <taxon>Variosea</taxon>
        <taxon>Cavosteliida</taxon>
        <taxon>Cavosteliaceae</taxon>
        <taxon>Planoprotostelium</taxon>
    </lineage>
</organism>
<dbReference type="PANTHER" id="PTHR21344:SF1">
    <property type="entry name" value="RAL GTPASE-ACTIVATING PROTEIN SUBUNIT BETA"/>
    <property type="match status" value="1"/>
</dbReference>
<evidence type="ECO:0000256" key="1">
    <source>
        <dbReference type="ARBA" id="ARBA00022468"/>
    </source>
</evidence>
<protein>
    <submittedName>
        <fullName evidence="4">RapGAP/RanGAP domain-containing protein</fullName>
    </submittedName>
</protein>
<feature type="region of interest" description="Disordered" evidence="2">
    <location>
        <begin position="1103"/>
        <end position="1138"/>
    </location>
</feature>
<dbReference type="AlphaFoldDB" id="A0A2P6NF20"/>
<keyword evidence="1" id="KW-0343">GTPase activation</keyword>
<dbReference type="Proteomes" id="UP000241769">
    <property type="component" value="Unassembled WGS sequence"/>
</dbReference>
<evidence type="ECO:0000256" key="2">
    <source>
        <dbReference type="SAM" id="MobiDB-lite"/>
    </source>
</evidence>
<dbReference type="Pfam" id="PF20412">
    <property type="entry name" value="RALGAPB_N"/>
    <property type="match status" value="1"/>
</dbReference>
<evidence type="ECO:0000313" key="4">
    <source>
        <dbReference type="EMBL" id="PRP82556.1"/>
    </source>
</evidence>
<dbReference type="GO" id="GO:0051056">
    <property type="term" value="P:regulation of small GTPase mediated signal transduction"/>
    <property type="evidence" value="ECO:0007669"/>
    <property type="project" value="InterPro"/>
</dbReference>
<sequence>MFVRVAAELGLLETDPNTNILGSFPQAIRRNVVSNISQYLSEAPNMVRLTLNTRAHVNWTMECVAQGFLLSAEEDETQMTQCIEVYRGWLFQSEFTPIPIMEDPDQSFMQKILKHYSLLFQTKAKYPAREFADKHADLCLTVLNIYRTDLKLNSVTWDTLMRLIISVVSSLFQEGVNTIYFNKLISTALKVMFELLLLSHNKQMWNIIEQLESKWVNNDNQIGSLAFIMHWNAVCSALTNRVVSILYGAHSGSSFVVIKTLGDEPSQLKIEESFVCYSWMRALNLIGNPVHLDSSKNFSEAMKGMRNVIRTIVSSPNAPNGNTIIHLVGQWMFEIIKINRSGYEEGTAIAVEILCDIFFKLKSRTQFDGIYLASFYSCLASVLLMDGRVVISCLLCTSNFFSHELPGSNVLLPFFIHAISNILKKKPEQIEPAHISMDTLRESCIHSLGNILSYANHYNSMKLLLHLPREYQTQDGSNLLPQITNYSAKVKPHLSIIIQRILQHETHAGNLKNALSYALVMELEDAQESTNSTDLTQQVIDIILSKAMSWTWTTDVLVVAFRLLRNLASSPRANSKHTHVRVSAVIVGLSKFIHLLDQSSKSMDEMNQLMVGAYRTLTAWVSTNDWMKPEASHAKALFDACSISFEGERKKPLGEAREAKDILVFNALNNAQRGDMSSTLTEDDVIAGLVRDGKGLIEDPYQYVRYYFCHDTIVTTVDNPFSAMGKYLWTTWAAHNPFSYKGNDGTTAREHVECIKHPFQAQVKAVNETHIKEILEYLDRRATPDGIIEQSGKQMNVEEKHLQMEDHITITPPVNSAVEMYGGESKSVTSRAFFNDVGMINTQAQIIMTQLSHNTKKFQEELTALDDISERHTLQVGVVYIGSNQNTEAEILSNKGGPQDYQEFVNGLGWGVDLKNHLGYSGSLDCSPSFTDGQCLPYYADNSFQIIYHVPTLSSKDSTYTLSDSNKNQVLVVWLEDSMSRWDGLYETLFKSNAILLLVHPMKNALYRVKLLNRESPQAVLLNVVVRAAVLSQLVRMTAVDAVSLSRKLSRPYSMRTSVIRDISKKYGKGDTIETLFISGFQSSKQSLRTLPNNVGMTLPSTIASQQQHSQQTMPTRALTGQTSPPAGTPISPHSSIDKRATVSPAGFVQSSPIDQRSSVRLDIRGSLNTMMRSPSGKRFSLAEARTPNK</sequence>
<proteinExistence type="predicted"/>
<comment type="caution">
    <text evidence="4">The sequence shown here is derived from an EMBL/GenBank/DDBJ whole genome shotgun (WGS) entry which is preliminary data.</text>
</comment>
<reference evidence="4 5" key="1">
    <citation type="journal article" date="2018" name="Genome Biol. Evol.">
        <title>Multiple Roots of Fruiting Body Formation in Amoebozoa.</title>
        <authorList>
            <person name="Hillmann F."/>
            <person name="Forbes G."/>
            <person name="Novohradska S."/>
            <person name="Ferling I."/>
            <person name="Riege K."/>
            <person name="Groth M."/>
            <person name="Westermann M."/>
            <person name="Marz M."/>
            <person name="Spaller T."/>
            <person name="Winckler T."/>
            <person name="Schaap P."/>
            <person name="Glockner G."/>
        </authorList>
    </citation>
    <scope>NUCLEOTIDE SEQUENCE [LARGE SCALE GENOMIC DNA]</scope>
    <source>
        <strain evidence="4 5">Jena</strain>
    </source>
</reference>
<dbReference type="EMBL" id="MDYQ01000100">
    <property type="protein sequence ID" value="PRP82556.1"/>
    <property type="molecule type" value="Genomic_DNA"/>
</dbReference>
<dbReference type="GO" id="GO:0005096">
    <property type="term" value="F:GTPase activator activity"/>
    <property type="evidence" value="ECO:0007669"/>
    <property type="project" value="UniProtKB-KW"/>
</dbReference>
<dbReference type="PROSITE" id="PS50085">
    <property type="entry name" value="RAPGAP"/>
    <property type="match status" value="1"/>
</dbReference>
<dbReference type="InterPro" id="IPR046859">
    <property type="entry name" value="RGPA/RALGAPB_N"/>
</dbReference>
<dbReference type="InterPro" id="IPR039930">
    <property type="entry name" value="RALGAPB"/>
</dbReference>